<reference evidence="2" key="1">
    <citation type="journal article" date="2023" name="Hortic. Res.">
        <title>A chromosome-level phased genome enabling allele-level studies in sweet orange: a case study on citrus Huanglongbing tolerance.</title>
        <authorList>
            <person name="Wu B."/>
            <person name="Yu Q."/>
            <person name="Deng Z."/>
            <person name="Duan Y."/>
            <person name="Luo F."/>
            <person name="Gmitter F. Jr."/>
        </authorList>
    </citation>
    <scope>NUCLEOTIDE SEQUENCE [LARGE SCALE GENOMIC DNA]</scope>
    <source>
        <strain evidence="2">cv. Valencia</strain>
    </source>
</reference>
<dbReference type="Proteomes" id="UP000829398">
    <property type="component" value="Chromosome 9"/>
</dbReference>
<keyword evidence="2" id="KW-1185">Reference proteome</keyword>
<accession>A0ACB8I1U4</accession>
<organism evidence="1 2">
    <name type="scientific">Citrus sinensis</name>
    <name type="common">Sweet orange</name>
    <name type="synonym">Citrus aurantium var. sinensis</name>
    <dbReference type="NCBI Taxonomy" id="2711"/>
    <lineage>
        <taxon>Eukaryota</taxon>
        <taxon>Viridiplantae</taxon>
        <taxon>Streptophyta</taxon>
        <taxon>Embryophyta</taxon>
        <taxon>Tracheophyta</taxon>
        <taxon>Spermatophyta</taxon>
        <taxon>Magnoliopsida</taxon>
        <taxon>eudicotyledons</taxon>
        <taxon>Gunneridae</taxon>
        <taxon>Pentapetalae</taxon>
        <taxon>rosids</taxon>
        <taxon>malvids</taxon>
        <taxon>Sapindales</taxon>
        <taxon>Rutaceae</taxon>
        <taxon>Aurantioideae</taxon>
        <taxon>Citrus</taxon>
    </lineage>
</organism>
<gene>
    <name evidence="1" type="ORF">KPL71_026824</name>
</gene>
<proteinExistence type="predicted"/>
<comment type="caution">
    <text evidence="1">The sequence shown here is derived from an EMBL/GenBank/DDBJ whole genome shotgun (WGS) entry which is preliminary data.</text>
</comment>
<evidence type="ECO:0000313" key="1">
    <source>
        <dbReference type="EMBL" id="KAH9681095.1"/>
    </source>
</evidence>
<sequence length="218" mass="24622">MEQQLCLSPTDGDTLSNPSSYRRLVGQLIYLTVTRPDIVFAVHVLSRFMHEPRTTHMDAAIRVLRYLKGSPGKGILLSSTSDLHIRGYCDADWGSCPTTRRSVTAEAEYRSLADLSCELQWLKALFADLGHLQHAPMTVYCDNQSALYIAENPVYHERAKHIELDCHFLRERVQSNFLLPLHIPTSMQVADVFTKPLGHALFHHHICKLGVVDLHAPP</sequence>
<protein>
    <submittedName>
        <fullName evidence="1">Uncharacterized protein</fullName>
    </submittedName>
</protein>
<dbReference type="EMBL" id="CM039178">
    <property type="protein sequence ID" value="KAH9681095.1"/>
    <property type="molecule type" value="Genomic_DNA"/>
</dbReference>
<name>A0ACB8I1U4_CITSI</name>
<evidence type="ECO:0000313" key="2">
    <source>
        <dbReference type="Proteomes" id="UP000829398"/>
    </source>
</evidence>